<dbReference type="EMBL" id="WOWP01000053">
    <property type="protein sequence ID" value="MUV04704.1"/>
    <property type="molecule type" value="Genomic_DNA"/>
</dbReference>
<reference evidence="2 3" key="1">
    <citation type="submission" date="2019-12" db="EMBL/GenBank/DDBJ databases">
        <authorList>
            <person name="Sun J.-Q."/>
        </authorList>
    </citation>
    <scope>NUCLEOTIDE SEQUENCE [LARGE SCALE GENOMIC DNA]</scope>
    <source>
        <strain evidence="2 3">JCM 17928</strain>
    </source>
</reference>
<dbReference type="Proteomes" id="UP000433945">
    <property type="component" value="Unassembled WGS sequence"/>
</dbReference>
<sequence>MRYIKLLLSGMMLTTVISCNLFSPKNISNDFRWKNKKFDQPYGINLQYIPEVKTELPTSREPWFYNATDSTDTDKKYRVEELLEKKFRKRNIVYSQSAKVILRIDKLLFKEYAEPVQVYDGDMEYIGDSTQDFFIFEISASLIKNDSLIQHINLQHHYNNEPRESYVFDGVIVMGGGNASASKMIENSISEFSYRVYQAISEQSENMGK</sequence>
<feature type="chain" id="PRO_5027022770" description="DUF3313 family protein" evidence="1">
    <location>
        <begin position="19"/>
        <end position="209"/>
    </location>
</feature>
<dbReference type="PROSITE" id="PS51257">
    <property type="entry name" value="PROKAR_LIPOPROTEIN"/>
    <property type="match status" value="1"/>
</dbReference>
<keyword evidence="3" id="KW-1185">Reference proteome</keyword>
<evidence type="ECO:0000313" key="2">
    <source>
        <dbReference type="EMBL" id="MUV04704.1"/>
    </source>
</evidence>
<feature type="signal peptide" evidence="1">
    <location>
        <begin position="1"/>
        <end position="18"/>
    </location>
</feature>
<keyword evidence="1" id="KW-0732">Signal</keyword>
<gene>
    <name evidence="2" type="ORF">GN157_13385</name>
</gene>
<name>A0A6N8HG39_9FLAO</name>
<protein>
    <recommendedName>
        <fullName evidence="4">DUF3313 family protein</fullName>
    </recommendedName>
</protein>
<accession>A0A6N8HG39</accession>
<comment type="caution">
    <text evidence="2">The sequence shown here is derived from an EMBL/GenBank/DDBJ whole genome shotgun (WGS) entry which is preliminary data.</text>
</comment>
<evidence type="ECO:0000256" key="1">
    <source>
        <dbReference type="SAM" id="SignalP"/>
    </source>
</evidence>
<evidence type="ECO:0000313" key="3">
    <source>
        <dbReference type="Proteomes" id="UP000433945"/>
    </source>
</evidence>
<dbReference type="RefSeq" id="WP_157484022.1">
    <property type="nucleotide sequence ID" value="NZ_WOWP01000053.1"/>
</dbReference>
<organism evidence="2 3">
    <name type="scientific">Flavobacterium rakeshii</name>
    <dbReference type="NCBI Taxonomy" id="1038845"/>
    <lineage>
        <taxon>Bacteria</taxon>
        <taxon>Pseudomonadati</taxon>
        <taxon>Bacteroidota</taxon>
        <taxon>Flavobacteriia</taxon>
        <taxon>Flavobacteriales</taxon>
        <taxon>Flavobacteriaceae</taxon>
        <taxon>Flavobacterium</taxon>
    </lineage>
</organism>
<evidence type="ECO:0008006" key="4">
    <source>
        <dbReference type="Google" id="ProtNLM"/>
    </source>
</evidence>
<dbReference type="AlphaFoldDB" id="A0A6N8HG39"/>
<dbReference type="OrthoDB" id="1426563at2"/>
<proteinExistence type="predicted"/>